<sequence>MSVLQSFKLNVDSHCSLKDCVVEEGRQLLEIILSHSLRDMLQMVVHQWQQLQRQIRRQHSWMLRTLDAIKAHILATEAEASQEAETTGPLASPKVN</sequence>
<proteinExistence type="predicted"/>
<keyword evidence="3" id="KW-0677">Repeat</keyword>
<protein>
    <submittedName>
        <fullName evidence="5">Uncharacterized protein</fullName>
    </submittedName>
</protein>
<comment type="subcellular location">
    <subcellularLocation>
        <location evidence="1">Endomembrane system</location>
    </subcellularLocation>
</comment>
<dbReference type="PaxDb" id="8022-A0A060YLX2"/>
<evidence type="ECO:0000256" key="4">
    <source>
        <dbReference type="ARBA" id="ARBA00023136"/>
    </source>
</evidence>
<reference evidence="5" key="2">
    <citation type="submission" date="2014-03" db="EMBL/GenBank/DDBJ databases">
        <authorList>
            <person name="Genoscope - CEA"/>
        </authorList>
    </citation>
    <scope>NUCLEOTIDE SEQUENCE</scope>
</reference>
<dbReference type="Proteomes" id="UP000193380">
    <property type="component" value="Unassembled WGS sequence"/>
</dbReference>
<dbReference type="AlphaFoldDB" id="A0A060YLX2"/>
<reference evidence="5" key="1">
    <citation type="journal article" date="2014" name="Nat. Commun.">
        <title>The rainbow trout genome provides novel insights into evolution after whole-genome duplication in vertebrates.</title>
        <authorList>
            <person name="Berthelot C."/>
            <person name="Brunet F."/>
            <person name="Chalopin D."/>
            <person name="Juanchich A."/>
            <person name="Bernard M."/>
            <person name="Noel B."/>
            <person name="Bento P."/>
            <person name="Da Silva C."/>
            <person name="Labadie K."/>
            <person name="Alberti A."/>
            <person name="Aury J.M."/>
            <person name="Louis A."/>
            <person name="Dehais P."/>
            <person name="Bardou P."/>
            <person name="Montfort J."/>
            <person name="Klopp C."/>
            <person name="Cabau C."/>
            <person name="Gaspin C."/>
            <person name="Thorgaard G.H."/>
            <person name="Boussaha M."/>
            <person name="Quillet E."/>
            <person name="Guyomard R."/>
            <person name="Galiana D."/>
            <person name="Bobe J."/>
            <person name="Volff J.N."/>
            <person name="Genet C."/>
            <person name="Wincker P."/>
            <person name="Jaillon O."/>
            <person name="Roest Crollius H."/>
            <person name="Guiguen Y."/>
        </authorList>
    </citation>
    <scope>NUCLEOTIDE SEQUENCE [LARGE SCALE GENOMIC DNA]</scope>
</reference>
<gene>
    <name evidence="5" type="ORF">GSONMT00001002001</name>
</gene>
<evidence type="ECO:0000313" key="6">
    <source>
        <dbReference type="Proteomes" id="UP000193380"/>
    </source>
</evidence>
<dbReference type="PANTHER" id="PTHR14514:SF2">
    <property type="entry name" value="A-KINASE ANCHOR PROTEIN 6"/>
    <property type="match status" value="1"/>
</dbReference>
<dbReference type="PANTHER" id="PTHR14514">
    <property type="entry name" value="PKA ANCHORING PROTEIN"/>
    <property type="match status" value="1"/>
</dbReference>
<dbReference type="STRING" id="8022.A0A060YLX2"/>
<dbReference type="EMBL" id="FR914009">
    <property type="protein sequence ID" value="CDQ92858.1"/>
    <property type="molecule type" value="Genomic_DNA"/>
</dbReference>
<keyword evidence="4" id="KW-0472">Membrane</keyword>
<evidence type="ECO:0000256" key="2">
    <source>
        <dbReference type="ARBA" id="ARBA00022553"/>
    </source>
</evidence>
<name>A0A060YLX2_ONCMY</name>
<accession>A0A060YLX2</accession>
<evidence type="ECO:0000313" key="5">
    <source>
        <dbReference type="EMBL" id="CDQ92858.1"/>
    </source>
</evidence>
<evidence type="ECO:0000256" key="1">
    <source>
        <dbReference type="ARBA" id="ARBA00004308"/>
    </source>
</evidence>
<organism evidence="5 6">
    <name type="scientific">Oncorhynchus mykiss</name>
    <name type="common">Rainbow trout</name>
    <name type="synonym">Salmo gairdneri</name>
    <dbReference type="NCBI Taxonomy" id="8022"/>
    <lineage>
        <taxon>Eukaryota</taxon>
        <taxon>Metazoa</taxon>
        <taxon>Chordata</taxon>
        <taxon>Craniata</taxon>
        <taxon>Vertebrata</taxon>
        <taxon>Euteleostomi</taxon>
        <taxon>Actinopterygii</taxon>
        <taxon>Neopterygii</taxon>
        <taxon>Teleostei</taxon>
        <taxon>Protacanthopterygii</taxon>
        <taxon>Salmoniformes</taxon>
        <taxon>Salmonidae</taxon>
        <taxon>Salmoninae</taxon>
        <taxon>Oncorhynchus</taxon>
    </lineage>
</organism>
<evidence type="ECO:0000256" key="3">
    <source>
        <dbReference type="ARBA" id="ARBA00022737"/>
    </source>
</evidence>
<keyword evidence="2" id="KW-0597">Phosphoprotein</keyword>